<evidence type="ECO:0000256" key="1">
    <source>
        <dbReference type="SAM" id="Coils"/>
    </source>
</evidence>
<sequence>MTTNSGATLKDQKSPSSPNEEIQDSVIVQKFKMTPQSERRAYLETLSEEELTQLQRDLSKGYNSFDEMLAAAAEEQKQLDARLEEVQSTYNQISAELESKGYRIVNGEVIDLIDMEPLREWLAGAKAAAAQGWPKISEKVERCETAFNLRINGVLQILQSQPGQSAAYYKLLKKYLTGGFEEDVCDPAPVADEKASEDEDGGH</sequence>
<dbReference type="EMBL" id="JAHFXF010000022">
    <property type="protein sequence ID" value="KAG9700068.1"/>
    <property type="molecule type" value="Genomic_DNA"/>
</dbReference>
<evidence type="ECO:0000313" key="4">
    <source>
        <dbReference type="Proteomes" id="UP000779574"/>
    </source>
</evidence>
<dbReference type="Proteomes" id="UP000779574">
    <property type="component" value="Unassembled WGS sequence"/>
</dbReference>
<feature type="non-terminal residue" evidence="3">
    <location>
        <position position="1"/>
    </location>
</feature>
<dbReference type="OrthoDB" id="3919181at2759"/>
<proteinExistence type="predicted"/>
<reference evidence="3" key="2">
    <citation type="submission" date="2021-08" db="EMBL/GenBank/DDBJ databases">
        <authorList>
            <person name="Gostincar C."/>
            <person name="Sun X."/>
            <person name="Song Z."/>
            <person name="Gunde-Cimerman N."/>
        </authorList>
    </citation>
    <scope>NUCLEOTIDE SEQUENCE</scope>
    <source>
        <strain evidence="3">EXF-9911</strain>
    </source>
</reference>
<gene>
    <name evidence="3" type="ORF">KCU76_g1040</name>
</gene>
<feature type="region of interest" description="Disordered" evidence="2">
    <location>
        <begin position="1"/>
        <end position="26"/>
    </location>
</feature>
<accession>A0A9P8EVT4</accession>
<protein>
    <submittedName>
        <fullName evidence="3">Uncharacterized protein</fullName>
    </submittedName>
</protein>
<feature type="coiled-coil region" evidence="1">
    <location>
        <begin position="69"/>
        <end position="96"/>
    </location>
</feature>
<name>A0A9P8EVT4_AURME</name>
<dbReference type="AlphaFoldDB" id="A0A9P8EVT4"/>
<comment type="caution">
    <text evidence="3">The sequence shown here is derived from an EMBL/GenBank/DDBJ whole genome shotgun (WGS) entry which is preliminary data.</text>
</comment>
<reference evidence="3" key="1">
    <citation type="journal article" date="2021" name="J Fungi (Basel)">
        <title>Virulence traits and population genomics of the black yeast Aureobasidium melanogenum.</title>
        <authorList>
            <person name="Cernosa A."/>
            <person name="Sun X."/>
            <person name="Gostincar C."/>
            <person name="Fang C."/>
            <person name="Gunde-Cimerman N."/>
            <person name="Song Z."/>
        </authorList>
    </citation>
    <scope>NUCLEOTIDE SEQUENCE</scope>
    <source>
        <strain evidence="3">EXF-9911</strain>
    </source>
</reference>
<organism evidence="3 4">
    <name type="scientific">Aureobasidium melanogenum</name>
    <name type="common">Aureobasidium pullulans var. melanogenum</name>
    <dbReference type="NCBI Taxonomy" id="46634"/>
    <lineage>
        <taxon>Eukaryota</taxon>
        <taxon>Fungi</taxon>
        <taxon>Dikarya</taxon>
        <taxon>Ascomycota</taxon>
        <taxon>Pezizomycotina</taxon>
        <taxon>Dothideomycetes</taxon>
        <taxon>Dothideomycetidae</taxon>
        <taxon>Dothideales</taxon>
        <taxon>Saccotheciaceae</taxon>
        <taxon>Aureobasidium</taxon>
    </lineage>
</organism>
<keyword evidence="1" id="KW-0175">Coiled coil</keyword>
<evidence type="ECO:0000313" key="3">
    <source>
        <dbReference type="EMBL" id="KAG9700068.1"/>
    </source>
</evidence>
<evidence type="ECO:0000256" key="2">
    <source>
        <dbReference type="SAM" id="MobiDB-lite"/>
    </source>
</evidence>